<dbReference type="AlphaFoldDB" id="A0A6T7DN85"/>
<dbReference type="EMBL" id="HBEY01011521">
    <property type="protein sequence ID" value="CAD8602199.1"/>
    <property type="molecule type" value="Transcribed_RNA"/>
</dbReference>
<accession>A0A6T7DN85</accession>
<feature type="region of interest" description="Disordered" evidence="1">
    <location>
        <begin position="53"/>
        <end position="72"/>
    </location>
</feature>
<feature type="region of interest" description="Disordered" evidence="1">
    <location>
        <begin position="205"/>
        <end position="255"/>
    </location>
</feature>
<proteinExistence type="predicted"/>
<feature type="compositionally biased region" description="Basic and acidic residues" evidence="1">
    <location>
        <begin position="212"/>
        <end position="228"/>
    </location>
</feature>
<reference evidence="3" key="1">
    <citation type="submission" date="2021-01" db="EMBL/GenBank/DDBJ databases">
        <authorList>
            <person name="Corre E."/>
            <person name="Pelletier E."/>
            <person name="Niang G."/>
            <person name="Scheremetjew M."/>
            <person name="Finn R."/>
            <person name="Kale V."/>
            <person name="Holt S."/>
            <person name="Cochrane G."/>
            <person name="Meng A."/>
            <person name="Brown T."/>
            <person name="Cohen L."/>
        </authorList>
    </citation>
    <scope>NUCLEOTIDE SEQUENCE</scope>
    <source>
        <strain evidence="3">PLY182g</strain>
    </source>
</reference>
<dbReference type="EMBL" id="HBEY01011522">
    <property type="protein sequence ID" value="CAD8602200.1"/>
    <property type="molecule type" value="Transcribed_RNA"/>
</dbReference>
<sequence length="255" mass="28606">MMTVSRGEESFRVYKRTYLHEAQQQGAGIRLPGSRLEKIQATARQTTIEAQRTTAAAAKGSPASSDAPIEQPQPGLVRLGSNIAFALVNSQDRYEWWIGRVQQMFRKSTGARGRYVQVTEPQLYNDAWQSKMKVVCNWYKRQKQLPLSFLYGSKGGVSDPKQYSLEHAMALVELDFAADSELYTLRDSAQESQLNAALKLTMPSLKKGSKKTRGEEHLAREARVERENMPAPAPKRQRGPPTDRTATYAAQTAKK</sequence>
<evidence type="ECO:0000313" key="3">
    <source>
        <dbReference type="EMBL" id="CAD8602200.1"/>
    </source>
</evidence>
<evidence type="ECO:0000256" key="1">
    <source>
        <dbReference type="SAM" id="MobiDB-lite"/>
    </source>
</evidence>
<evidence type="ECO:0000313" key="2">
    <source>
        <dbReference type="EMBL" id="CAD8602199.1"/>
    </source>
</evidence>
<protein>
    <submittedName>
        <fullName evidence="3">Uncharacterized protein</fullName>
    </submittedName>
</protein>
<feature type="compositionally biased region" description="Polar residues" evidence="1">
    <location>
        <begin position="244"/>
        <end position="255"/>
    </location>
</feature>
<name>A0A6T7DN85_9EUKA</name>
<organism evidence="3">
    <name type="scientific">Coccolithus braarudii</name>
    <dbReference type="NCBI Taxonomy" id="221442"/>
    <lineage>
        <taxon>Eukaryota</taxon>
        <taxon>Haptista</taxon>
        <taxon>Haptophyta</taxon>
        <taxon>Prymnesiophyceae</taxon>
        <taxon>Coccolithales</taxon>
        <taxon>Coccolithaceae</taxon>
        <taxon>Coccolithus</taxon>
    </lineage>
</organism>
<gene>
    <name evidence="2" type="ORF">CPEL01642_LOCUS5531</name>
    <name evidence="3" type="ORF">CPEL01642_LOCUS5532</name>
</gene>